<proteinExistence type="inferred from homology"/>
<keyword evidence="7 8" id="KW-0503">Monooxygenase</keyword>
<reference evidence="8 9" key="1">
    <citation type="submission" date="2019-03" db="EMBL/GenBank/DDBJ databases">
        <title>Genomic Encyclopedia of Type Strains, Phase IV (KMG-IV): sequencing the most valuable type-strain genomes for metagenomic binning, comparative biology and taxonomic classification.</title>
        <authorList>
            <person name="Goeker M."/>
        </authorList>
    </citation>
    <scope>NUCLEOTIDE SEQUENCE [LARGE SCALE GENOMIC DNA]</scope>
    <source>
        <strain evidence="8 9">DSM 26377</strain>
    </source>
</reference>
<dbReference type="InterPro" id="IPR036188">
    <property type="entry name" value="FAD/NAD-bd_sf"/>
</dbReference>
<comment type="cofactor">
    <cofactor evidence="1">
        <name>FAD</name>
        <dbReference type="ChEBI" id="CHEBI:57692"/>
    </cofactor>
</comment>
<keyword evidence="5" id="KW-0521">NADP</keyword>
<dbReference type="Pfam" id="PF13738">
    <property type="entry name" value="Pyr_redox_3"/>
    <property type="match status" value="1"/>
</dbReference>
<dbReference type="AlphaFoldDB" id="A0A4S3KA45"/>
<evidence type="ECO:0000256" key="4">
    <source>
        <dbReference type="ARBA" id="ARBA00022827"/>
    </source>
</evidence>
<evidence type="ECO:0000256" key="6">
    <source>
        <dbReference type="ARBA" id="ARBA00023002"/>
    </source>
</evidence>
<evidence type="ECO:0000313" key="8">
    <source>
        <dbReference type="EMBL" id="TDU32247.1"/>
    </source>
</evidence>
<organism evidence="8 9">
    <name type="scientific">Panacagrimonas perspica</name>
    <dbReference type="NCBI Taxonomy" id="381431"/>
    <lineage>
        <taxon>Bacteria</taxon>
        <taxon>Pseudomonadati</taxon>
        <taxon>Pseudomonadota</taxon>
        <taxon>Gammaproteobacteria</taxon>
        <taxon>Nevskiales</taxon>
        <taxon>Nevskiaceae</taxon>
        <taxon>Panacagrimonas</taxon>
    </lineage>
</organism>
<keyword evidence="6" id="KW-0560">Oxidoreductase</keyword>
<keyword evidence="9" id="KW-1185">Reference proteome</keyword>
<dbReference type="OrthoDB" id="9766402at2"/>
<dbReference type="EMBL" id="SOBT01000008">
    <property type="protein sequence ID" value="TDU32247.1"/>
    <property type="molecule type" value="Genomic_DNA"/>
</dbReference>
<dbReference type="GO" id="GO:0004497">
    <property type="term" value="F:monooxygenase activity"/>
    <property type="evidence" value="ECO:0007669"/>
    <property type="project" value="UniProtKB-KW"/>
</dbReference>
<dbReference type="PANTHER" id="PTHR43098:SF3">
    <property type="entry name" value="L-ORNITHINE N(5)-MONOOXYGENASE-RELATED"/>
    <property type="match status" value="1"/>
</dbReference>
<dbReference type="PANTHER" id="PTHR43098">
    <property type="entry name" value="L-ORNITHINE N(5)-MONOOXYGENASE-RELATED"/>
    <property type="match status" value="1"/>
</dbReference>
<dbReference type="RefSeq" id="WP_133880763.1">
    <property type="nucleotide sequence ID" value="NZ_MWIN01000001.1"/>
</dbReference>
<dbReference type="Gene3D" id="3.50.50.60">
    <property type="entry name" value="FAD/NAD(P)-binding domain"/>
    <property type="match status" value="2"/>
</dbReference>
<evidence type="ECO:0000256" key="3">
    <source>
        <dbReference type="ARBA" id="ARBA00022630"/>
    </source>
</evidence>
<keyword evidence="3" id="KW-0285">Flavoprotein</keyword>
<name>A0A4S3KA45_9GAMM</name>
<evidence type="ECO:0000256" key="7">
    <source>
        <dbReference type="ARBA" id="ARBA00023033"/>
    </source>
</evidence>
<dbReference type="InterPro" id="IPR050775">
    <property type="entry name" value="FAD-binding_Monooxygenases"/>
</dbReference>
<evidence type="ECO:0000256" key="1">
    <source>
        <dbReference type="ARBA" id="ARBA00001974"/>
    </source>
</evidence>
<keyword evidence="4" id="KW-0274">FAD</keyword>
<dbReference type="Proteomes" id="UP000295341">
    <property type="component" value="Unassembled WGS sequence"/>
</dbReference>
<protein>
    <submittedName>
        <fullName evidence="8">Cyclohexanone monooxygenase</fullName>
    </submittedName>
</protein>
<evidence type="ECO:0000256" key="2">
    <source>
        <dbReference type="ARBA" id="ARBA00010139"/>
    </source>
</evidence>
<dbReference type="PRINTS" id="PR00411">
    <property type="entry name" value="PNDRDTASEI"/>
</dbReference>
<sequence length="547" mass="60412">MTISQPSASASGTFDVVVVGAGFSGLYLLHRLRRAGFSAVVLEAADDVGGTWYWNRYPGARCDVPSVEYSFSFDDSLEQEWNWTERYAAQPEILKYLEHVAERFDLKRDIRFNTRVEAATYDVDAERWTVQAENGSTLQARFVAMATGCLSTSSIPNLPGLSDFAGPVLHTGRWPHEPQDFTGKRVAVIGTGSSAIQAIPVIAQQAAHLTVFQRTPNFSLPAGNHPLKPEEVEQVKATYPERREYLRRSRSGATYEYATVPALATPEEVRRAEFERRWKIGGANFMHAYTDLVKVREANELAAQFVRDKIAATIRDPETARKLMPTSYPIGTKRICLDTDYYPTYNRDNVSLIDLLEEPLQTITANGVRTSRQEYPADVLICATGFDAMTGSLLAMDIGTTDGQSLRKVWAEGPRNYLGLMVAGFPNLFTVTGPGSPSVLSNMVTSIEQHVDWIVDCVDHLRSKGLATIEASQDAQDAWVDHVREVANTTLYPQAASWYMGANIPGKPRMFLPYIGGVGAYRGKCEEVVAAGYKGFVLKPAQARAAA</sequence>
<comment type="similarity">
    <text evidence="2">Belongs to the FAD-binding monooxygenase family.</text>
</comment>
<gene>
    <name evidence="8" type="ORF">DFR24_1636</name>
</gene>
<accession>A0A4S3KA45</accession>
<evidence type="ECO:0000256" key="5">
    <source>
        <dbReference type="ARBA" id="ARBA00022857"/>
    </source>
</evidence>
<comment type="caution">
    <text evidence="8">The sequence shown here is derived from an EMBL/GenBank/DDBJ whole genome shotgun (WGS) entry which is preliminary data.</text>
</comment>
<evidence type="ECO:0000313" key="9">
    <source>
        <dbReference type="Proteomes" id="UP000295341"/>
    </source>
</evidence>
<dbReference type="SUPFAM" id="SSF51905">
    <property type="entry name" value="FAD/NAD(P)-binding domain"/>
    <property type="match status" value="2"/>
</dbReference>